<accession>A0ABV2JXI6</accession>
<protein>
    <submittedName>
        <fullName evidence="1">LmbE family N-acetylglucosaminyl deacetylase</fullName>
    </submittedName>
</protein>
<gene>
    <name evidence="1" type="ORF">ABIC75_003003</name>
</gene>
<dbReference type="InterPro" id="IPR003737">
    <property type="entry name" value="GlcNAc_PI_deacetylase-related"/>
</dbReference>
<evidence type="ECO:0000313" key="1">
    <source>
        <dbReference type="EMBL" id="MET3653267.1"/>
    </source>
</evidence>
<proteinExistence type="predicted"/>
<evidence type="ECO:0000313" key="2">
    <source>
        <dbReference type="Proteomes" id="UP001549184"/>
    </source>
</evidence>
<dbReference type="RefSeq" id="WP_354014655.1">
    <property type="nucleotide sequence ID" value="NZ_JBEPMU010000004.1"/>
</dbReference>
<dbReference type="Proteomes" id="UP001549184">
    <property type="component" value="Unassembled WGS sequence"/>
</dbReference>
<dbReference type="Pfam" id="PF02585">
    <property type="entry name" value="PIG-L"/>
    <property type="match status" value="1"/>
</dbReference>
<keyword evidence="2" id="KW-1185">Reference proteome</keyword>
<name>A0ABV2JXI6_9GAMM</name>
<dbReference type="EMBL" id="JBEPMU010000004">
    <property type="protein sequence ID" value="MET3653267.1"/>
    <property type="molecule type" value="Genomic_DNA"/>
</dbReference>
<sequence>MTYAQAMRQLPLATPETLLAHRGLIIVAPHPDDETLGCGGLLAWAARGDVLRHVVFLTNGEGSHPDTTRDIAAIRRGEAMLAASHLGLTPAHLSFMGLPDTGLPALGGEQRLWATHWLRCLAAERSPCLIVVTADTDPHGDHRAACALIQESTRGLPGVEVMTYPIWSWLLLDEPVAVNGMRIDITAQRSIKASAIEAYASQQGRLSLDVDGFRIPEELLRHVHADTEVFLRPAV</sequence>
<reference evidence="1 2" key="1">
    <citation type="submission" date="2024-06" db="EMBL/GenBank/DDBJ databases">
        <title>Sorghum-associated microbial communities from plants grown in Nebraska, USA.</title>
        <authorList>
            <person name="Schachtman D."/>
        </authorList>
    </citation>
    <scope>NUCLEOTIDE SEQUENCE [LARGE SCALE GENOMIC DNA]</scope>
    <source>
        <strain evidence="1 2">1073</strain>
    </source>
</reference>
<dbReference type="PANTHER" id="PTHR12993">
    <property type="entry name" value="N-ACETYLGLUCOSAMINYL-PHOSPHATIDYLINOSITOL DE-N-ACETYLASE-RELATED"/>
    <property type="match status" value="1"/>
</dbReference>
<dbReference type="SUPFAM" id="SSF102588">
    <property type="entry name" value="LmbE-like"/>
    <property type="match status" value="1"/>
</dbReference>
<organism evidence="1 2">
    <name type="scientific">Dyella japonica</name>
    <dbReference type="NCBI Taxonomy" id="231455"/>
    <lineage>
        <taxon>Bacteria</taxon>
        <taxon>Pseudomonadati</taxon>
        <taxon>Pseudomonadota</taxon>
        <taxon>Gammaproteobacteria</taxon>
        <taxon>Lysobacterales</taxon>
        <taxon>Rhodanobacteraceae</taxon>
        <taxon>Dyella</taxon>
    </lineage>
</organism>
<dbReference type="InterPro" id="IPR024078">
    <property type="entry name" value="LmbE-like_dom_sf"/>
</dbReference>
<comment type="caution">
    <text evidence="1">The sequence shown here is derived from an EMBL/GenBank/DDBJ whole genome shotgun (WGS) entry which is preliminary data.</text>
</comment>
<dbReference type="PANTHER" id="PTHR12993:SF29">
    <property type="entry name" value="BLR3841 PROTEIN"/>
    <property type="match status" value="1"/>
</dbReference>
<dbReference type="Gene3D" id="3.40.50.10320">
    <property type="entry name" value="LmbE-like"/>
    <property type="match status" value="1"/>
</dbReference>